<dbReference type="Gramene" id="Mp7g02380.1">
    <property type="protein sequence ID" value="Mp7g02380.1.cds"/>
    <property type="gene ID" value="Mp7g02380"/>
</dbReference>
<proteinExistence type="predicted"/>
<protein>
    <submittedName>
        <fullName evidence="1">Uncharacterized protein</fullName>
    </submittedName>
</protein>
<dbReference type="Proteomes" id="UP000244005">
    <property type="component" value="Unassembled WGS sequence"/>
</dbReference>
<evidence type="ECO:0000313" key="2">
    <source>
        <dbReference type="Proteomes" id="UP000244005"/>
    </source>
</evidence>
<dbReference type="AlphaFoldDB" id="A0A2R6WI29"/>
<dbReference type="EMBL" id="KZ772760">
    <property type="protein sequence ID" value="PTQ33502.1"/>
    <property type="molecule type" value="Genomic_DNA"/>
</dbReference>
<sequence length="82" mass="9610">MMRRIYIFERSGESTIRTFTFTRPHILAVNQNQRQQSHSDSYRSAKIITCPKSTCSSITRPSDNDTENMNTLVFFSARNNFR</sequence>
<accession>A0A2R6WI29</accession>
<evidence type="ECO:0000313" key="1">
    <source>
        <dbReference type="EMBL" id="PTQ33502.1"/>
    </source>
</evidence>
<reference evidence="2" key="1">
    <citation type="journal article" date="2017" name="Cell">
        <title>Insights into land plant evolution garnered from the Marchantia polymorpha genome.</title>
        <authorList>
            <person name="Bowman J.L."/>
            <person name="Kohchi T."/>
            <person name="Yamato K.T."/>
            <person name="Jenkins J."/>
            <person name="Shu S."/>
            <person name="Ishizaki K."/>
            <person name="Yamaoka S."/>
            <person name="Nishihama R."/>
            <person name="Nakamura Y."/>
            <person name="Berger F."/>
            <person name="Adam C."/>
            <person name="Aki S.S."/>
            <person name="Althoff F."/>
            <person name="Araki T."/>
            <person name="Arteaga-Vazquez M.A."/>
            <person name="Balasubrmanian S."/>
            <person name="Barry K."/>
            <person name="Bauer D."/>
            <person name="Boehm C.R."/>
            <person name="Briginshaw L."/>
            <person name="Caballero-Perez J."/>
            <person name="Catarino B."/>
            <person name="Chen F."/>
            <person name="Chiyoda S."/>
            <person name="Chovatia M."/>
            <person name="Davies K.M."/>
            <person name="Delmans M."/>
            <person name="Demura T."/>
            <person name="Dierschke T."/>
            <person name="Dolan L."/>
            <person name="Dorantes-Acosta A.E."/>
            <person name="Eklund D.M."/>
            <person name="Florent S.N."/>
            <person name="Flores-Sandoval E."/>
            <person name="Fujiyama A."/>
            <person name="Fukuzawa H."/>
            <person name="Galik B."/>
            <person name="Grimanelli D."/>
            <person name="Grimwood J."/>
            <person name="Grossniklaus U."/>
            <person name="Hamada T."/>
            <person name="Haseloff J."/>
            <person name="Hetherington A.J."/>
            <person name="Higo A."/>
            <person name="Hirakawa Y."/>
            <person name="Hundley H.N."/>
            <person name="Ikeda Y."/>
            <person name="Inoue K."/>
            <person name="Inoue S.I."/>
            <person name="Ishida S."/>
            <person name="Jia Q."/>
            <person name="Kakita M."/>
            <person name="Kanazawa T."/>
            <person name="Kawai Y."/>
            <person name="Kawashima T."/>
            <person name="Kennedy M."/>
            <person name="Kinose K."/>
            <person name="Kinoshita T."/>
            <person name="Kohara Y."/>
            <person name="Koide E."/>
            <person name="Komatsu K."/>
            <person name="Kopischke S."/>
            <person name="Kubo M."/>
            <person name="Kyozuka J."/>
            <person name="Lagercrantz U."/>
            <person name="Lin S.S."/>
            <person name="Lindquist E."/>
            <person name="Lipzen A.M."/>
            <person name="Lu C.W."/>
            <person name="De Luna E."/>
            <person name="Martienssen R.A."/>
            <person name="Minamino N."/>
            <person name="Mizutani M."/>
            <person name="Mizutani M."/>
            <person name="Mochizuki N."/>
            <person name="Monte I."/>
            <person name="Mosher R."/>
            <person name="Nagasaki H."/>
            <person name="Nakagami H."/>
            <person name="Naramoto S."/>
            <person name="Nishitani K."/>
            <person name="Ohtani M."/>
            <person name="Okamoto T."/>
            <person name="Okumura M."/>
            <person name="Phillips J."/>
            <person name="Pollak B."/>
            <person name="Reinders A."/>
            <person name="Rovekamp M."/>
            <person name="Sano R."/>
            <person name="Sawa S."/>
            <person name="Schmid M.W."/>
            <person name="Shirakawa M."/>
            <person name="Solano R."/>
            <person name="Spunde A."/>
            <person name="Suetsugu N."/>
            <person name="Sugano S."/>
            <person name="Sugiyama A."/>
            <person name="Sun R."/>
            <person name="Suzuki Y."/>
            <person name="Takenaka M."/>
            <person name="Takezawa D."/>
            <person name="Tomogane H."/>
            <person name="Tsuzuki M."/>
            <person name="Ueda T."/>
            <person name="Umeda M."/>
            <person name="Ward J.M."/>
            <person name="Watanabe Y."/>
            <person name="Yazaki K."/>
            <person name="Yokoyama R."/>
            <person name="Yoshitake Y."/>
            <person name="Yotsui I."/>
            <person name="Zachgo S."/>
            <person name="Schmutz J."/>
        </authorList>
    </citation>
    <scope>NUCLEOTIDE SEQUENCE [LARGE SCALE GENOMIC DNA]</scope>
    <source>
        <strain evidence="2">Tak-1</strain>
    </source>
</reference>
<keyword evidence="2" id="KW-1185">Reference proteome</keyword>
<gene>
    <name evidence="1" type="ORF">MARPO_0088s0048</name>
</gene>
<organism evidence="1 2">
    <name type="scientific">Marchantia polymorpha</name>
    <name type="common">Common liverwort</name>
    <name type="synonym">Marchantia aquatica</name>
    <dbReference type="NCBI Taxonomy" id="3197"/>
    <lineage>
        <taxon>Eukaryota</taxon>
        <taxon>Viridiplantae</taxon>
        <taxon>Streptophyta</taxon>
        <taxon>Embryophyta</taxon>
        <taxon>Marchantiophyta</taxon>
        <taxon>Marchantiopsida</taxon>
        <taxon>Marchantiidae</taxon>
        <taxon>Marchantiales</taxon>
        <taxon>Marchantiaceae</taxon>
        <taxon>Marchantia</taxon>
    </lineage>
</organism>
<name>A0A2R6WI29_MARPO</name>